<evidence type="ECO:0000313" key="1">
    <source>
        <dbReference type="Ensembl" id="ENSCSAVP00000000156.1"/>
    </source>
</evidence>
<reference evidence="2" key="1">
    <citation type="submission" date="2003-08" db="EMBL/GenBank/DDBJ databases">
        <authorList>
            <person name="Birren B."/>
            <person name="Nusbaum C."/>
            <person name="Abebe A."/>
            <person name="Abouelleil A."/>
            <person name="Adekoya E."/>
            <person name="Ait-zahra M."/>
            <person name="Allen N."/>
            <person name="Allen T."/>
            <person name="An P."/>
            <person name="Anderson M."/>
            <person name="Anderson S."/>
            <person name="Arachchi H."/>
            <person name="Armbruster J."/>
            <person name="Bachantsang P."/>
            <person name="Baldwin J."/>
            <person name="Barry A."/>
            <person name="Bayul T."/>
            <person name="Blitshsteyn B."/>
            <person name="Bloom T."/>
            <person name="Blye J."/>
            <person name="Boguslavskiy L."/>
            <person name="Borowsky M."/>
            <person name="Boukhgalter B."/>
            <person name="Brunache A."/>
            <person name="Butler J."/>
            <person name="Calixte N."/>
            <person name="Calvo S."/>
            <person name="Camarata J."/>
            <person name="Campo K."/>
            <person name="Chang J."/>
            <person name="Cheshatsang Y."/>
            <person name="Citroen M."/>
            <person name="Collymore A."/>
            <person name="Considine T."/>
            <person name="Cook A."/>
            <person name="Cooke P."/>
            <person name="Corum B."/>
            <person name="Cuomo C."/>
            <person name="David R."/>
            <person name="Dawoe T."/>
            <person name="Degray S."/>
            <person name="Dodge S."/>
            <person name="Dooley K."/>
            <person name="Dorje P."/>
            <person name="Dorjee K."/>
            <person name="Dorris L."/>
            <person name="Duffey N."/>
            <person name="Dupes A."/>
            <person name="Elkins T."/>
            <person name="Engels R."/>
            <person name="Erickson J."/>
            <person name="Farina A."/>
            <person name="Faro S."/>
            <person name="Ferreira P."/>
            <person name="Fischer H."/>
            <person name="Fitzgerald M."/>
            <person name="Foley K."/>
            <person name="Gage D."/>
            <person name="Galagan J."/>
            <person name="Gearin G."/>
            <person name="Gnerre S."/>
            <person name="Gnirke A."/>
            <person name="Goyette A."/>
            <person name="Graham J."/>
            <person name="Grandbois E."/>
            <person name="Gyaltsen K."/>
            <person name="Hafez N."/>
            <person name="Hagopian D."/>
            <person name="Hagos B."/>
            <person name="Hall J."/>
            <person name="Hatcher B."/>
            <person name="Heller A."/>
            <person name="Higgins H."/>
            <person name="Honan T."/>
            <person name="Horn A."/>
            <person name="Houde N."/>
            <person name="Hughes L."/>
            <person name="Hulme W."/>
            <person name="Husby E."/>
            <person name="Iliev I."/>
            <person name="Jaffe D."/>
            <person name="Jones C."/>
            <person name="Kamal M."/>
            <person name="Kamat A."/>
            <person name="Kamvysselis M."/>
            <person name="Karlsson E."/>
            <person name="Kells C."/>
            <person name="Kieu A."/>
            <person name="Kisner P."/>
            <person name="Kodira C."/>
            <person name="Kulbokas E."/>
            <person name="Labutti K."/>
            <person name="Lama D."/>
            <person name="Landers T."/>
            <person name="Leger J."/>
            <person name="Levine S."/>
            <person name="Lewis D."/>
            <person name="Lewis T."/>
            <person name="Lindblad-toh K."/>
            <person name="Liu X."/>
            <person name="Lokyitsang T."/>
            <person name="Lokyitsang Y."/>
            <person name="Lucien O."/>
            <person name="Lui A."/>
            <person name="Ma L.J."/>
            <person name="Mabbitt R."/>
            <person name="Macdonald J."/>
            <person name="Maclean C."/>
            <person name="Major J."/>
            <person name="Manning J."/>
            <person name="Marabella R."/>
            <person name="Maru K."/>
            <person name="Matthews C."/>
            <person name="Mauceli E."/>
            <person name="Mccarthy M."/>
            <person name="Mcdonough S."/>
            <person name="Mcghee T."/>
            <person name="Meldrim J."/>
            <person name="Meneus L."/>
            <person name="Mesirov J."/>
            <person name="Mihalev A."/>
            <person name="Mihova T."/>
            <person name="Mikkelsen T."/>
            <person name="Mlenga V."/>
            <person name="Moru K."/>
            <person name="Mozes J."/>
            <person name="Mulrain L."/>
            <person name="Munson G."/>
            <person name="Naylor J."/>
            <person name="Newes C."/>
            <person name="Nguyen C."/>
            <person name="Nguyen N."/>
            <person name="Nguyen T."/>
            <person name="Nicol R."/>
            <person name="Nielsen C."/>
            <person name="Nizzari M."/>
            <person name="Norbu C."/>
            <person name="Norbu N."/>
            <person name="O'donnell P."/>
            <person name="Okoawo O."/>
            <person name="O'leary S."/>
            <person name="Omotosho B."/>
            <person name="O'neill K."/>
            <person name="Osman S."/>
            <person name="Parker S."/>
            <person name="Perrin D."/>
            <person name="Phunkhang P."/>
            <person name="Piqani B."/>
            <person name="Purcell S."/>
            <person name="Rachupka T."/>
            <person name="Ramasamy U."/>
            <person name="Rameau R."/>
            <person name="Ray V."/>
            <person name="Raymond C."/>
            <person name="Retta R."/>
            <person name="Richardson S."/>
            <person name="Rise C."/>
            <person name="Rodriguez J."/>
            <person name="Rogers J."/>
            <person name="Rogov P."/>
            <person name="Rutman M."/>
            <person name="Schupbach R."/>
            <person name="Seaman C."/>
            <person name="Settipalli S."/>
            <person name="Sharpe T."/>
            <person name="Sheridan J."/>
            <person name="Sherpa N."/>
            <person name="Shi J."/>
            <person name="Smirnov S."/>
            <person name="Smith C."/>
            <person name="Sougnez C."/>
            <person name="Spencer B."/>
            <person name="Stalker J."/>
            <person name="Stange-thomann N."/>
            <person name="Stavropoulos S."/>
            <person name="Stetson K."/>
            <person name="Stone C."/>
            <person name="Stone S."/>
            <person name="Stubbs M."/>
            <person name="Talamas J."/>
            <person name="Tchuinga P."/>
            <person name="Tenzing P."/>
            <person name="Tesfaye S."/>
            <person name="Theodore J."/>
            <person name="Thoulutsang Y."/>
            <person name="Topham K."/>
            <person name="Towey S."/>
            <person name="Tsamla T."/>
            <person name="Tsomo N."/>
            <person name="Vallee D."/>
            <person name="Vassiliev H."/>
            <person name="Venkataraman V."/>
            <person name="Vinson J."/>
            <person name="Vo A."/>
            <person name="Wade C."/>
            <person name="Wang S."/>
            <person name="Wangchuk T."/>
            <person name="Wangdi T."/>
            <person name="Whittaker C."/>
            <person name="Wilkinson J."/>
            <person name="Wu Y."/>
            <person name="Wyman D."/>
            <person name="Yadav S."/>
            <person name="Yang S."/>
            <person name="Yang X."/>
            <person name="Yeager S."/>
            <person name="Yee E."/>
            <person name="Young G."/>
            <person name="Zainoun J."/>
            <person name="Zembeck L."/>
            <person name="Zimmer A."/>
            <person name="Zody M."/>
            <person name="Lander E."/>
        </authorList>
    </citation>
    <scope>NUCLEOTIDE SEQUENCE [LARGE SCALE GENOMIC DNA]</scope>
</reference>
<keyword evidence="2" id="KW-1185">Reference proteome</keyword>
<accession>H2Y4A8</accession>
<sequence>MENRRTHIEASDVDLALEEAGHCGLYHAWLILLMAVPNILVGAHMGSSVFEAMIPTHYCVTQQADDITTACNITWNPTNDALAVPEDLDGKHSPCHMYYYDNVTDIDCKFWTLDKNSTPTVEPGIRTCDHWIFD</sequence>
<dbReference type="Ensembl" id="ENSCSAVT00000000157.1">
    <property type="protein sequence ID" value="ENSCSAVP00000000156.1"/>
    <property type="gene ID" value="ENSCSAVG00000000087.1"/>
</dbReference>
<name>H2Y4A8_CIOSA</name>
<protein>
    <submittedName>
        <fullName evidence="1">Uncharacterized protein</fullName>
    </submittedName>
</protein>
<dbReference type="InParanoid" id="H2Y4A8"/>
<proteinExistence type="predicted"/>
<organism evidence="1 2">
    <name type="scientific">Ciona savignyi</name>
    <name type="common">Pacific transparent sea squirt</name>
    <dbReference type="NCBI Taxonomy" id="51511"/>
    <lineage>
        <taxon>Eukaryota</taxon>
        <taxon>Metazoa</taxon>
        <taxon>Chordata</taxon>
        <taxon>Tunicata</taxon>
        <taxon>Ascidiacea</taxon>
        <taxon>Phlebobranchia</taxon>
        <taxon>Cionidae</taxon>
        <taxon>Ciona</taxon>
    </lineage>
</organism>
<dbReference type="HOGENOM" id="CLU_1900900_0_0_1"/>
<reference evidence="1" key="3">
    <citation type="submission" date="2025-09" db="UniProtKB">
        <authorList>
            <consortium name="Ensembl"/>
        </authorList>
    </citation>
    <scope>IDENTIFICATION</scope>
</reference>
<dbReference type="AlphaFoldDB" id="H2Y4A8"/>
<dbReference type="Proteomes" id="UP000007875">
    <property type="component" value="Unassembled WGS sequence"/>
</dbReference>
<reference evidence="1" key="2">
    <citation type="submission" date="2025-08" db="UniProtKB">
        <authorList>
            <consortium name="Ensembl"/>
        </authorList>
    </citation>
    <scope>IDENTIFICATION</scope>
</reference>
<evidence type="ECO:0000313" key="2">
    <source>
        <dbReference type="Proteomes" id="UP000007875"/>
    </source>
</evidence>